<organism evidence="1 2">
    <name type="scientific">Polymorphobacter multimanifer</name>
    <dbReference type="NCBI Taxonomy" id="1070431"/>
    <lineage>
        <taxon>Bacteria</taxon>
        <taxon>Pseudomonadati</taxon>
        <taxon>Pseudomonadota</taxon>
        <taxon>Alphaproteobacteria</taxon>
        <taxon>Sphingomonadales</taxon>
        <taxon>Sphingosinicellaceae</taxon>
        <taxon>Polymorphobacter</taxon>
    </lineage>
</organism>
<name>A0A841LFV0_9SPHN</name>
<proteinExistence type="predicted"/>
<evidence type="ECO:0000313" key="1">
    <source>
        <dbReference type="EMBL" id="MBB6227838.1"/>
    </source>
</evidence>
<gene>
    <name evidence="1" type="ORF">FHS79_002019</name>
</gene>
<dbReference type="Proteomes" id="UP000538147">
    <property type="component" value="Unassembled WGS sequence"/>
</dbReference>
<dbReference type="RefSeq" id="WP_184199121.1">
    <property type="nucleotide sequence ID" value="NZ_JACIIV010000013.1"/>
</dbReference>
<protein>
    <recommendedName>
        <fullName evidence="3">HPF/RaiA family ribosome-associated protein</fullName>
    </recommendedName>
</protein>
<sequence>MQIQINSDNIIKADAGTIEAMDRILRDRLGRFETRLTRVEAHLKDVNGTSAGAPDTVCTLEARPNGLDPLTVDGNGATVDLAVASAANKMITALDRTFGKLTNRKGH</sequence>
<evidence type="ECO:0000313" key="2">
    <source>
        <dbReference type="Proteomes" id="UP000538147"/>
    </source>
</evidence>
<accession>A0A841LFV0</accession>
<comment type="caution">
    <text evidence="1">The sequence shown here is derived from an EMBL/GenBank/DDBJ whole genome shotgun (WGS) entry which is preliminary data.</text>
</comment>
<dbReference type="EMBL" id="JACIIV010000013">
    <property type="protein sequence ID" value="MBB6227838.1"/>
    <property type="molecule type" value="Genomic_DNA"/>
</dbReference>
<evidence type="ECO:0008006" key="3">
    <source>
        <dbReference type="Google" id="ProtNLM"/>
    </source>
</evidence>
<keyword evidence="2" id="KW-1185">Reference proteome</keyword>
<dbReference type="AlphaFoldDB" id="A0A841LFV0"/>
<reference evidence="1 2" key="1">
    <citation type="submission" date="2020-08" db="EMBL/GenBank/DDBJ databases">
        <title>Genomic Encyclopedia of Type Strains, Phase IV (KMG-IV): sequencing the most valuable type-strain genomes for metagenomic binning, comparative biology and taxonomic classification.</title>
        <authorList>
            <person name="Goeker M."/>
        </authorList>
    </citation>
    <scope>NUCLEOTIDE SEQUENCE [LARGE SCALE GENOMIC DNA]</scope>
    <source>
        <strain evidence="1 2">DSM 102189</strain>
    </source>
</reference>